<gene>
    <name evidence="1" type="ORF">NKR19_g9607</name>
</gene>
<accession>A0AA38R2I0</accession>
<protein>
    <submittedName>
        <fullName evidence="1">Uncharacterized protein</fullName>
    </submittedName>
</protein>
<name>A0AA38R2I0_9PEZI</name>
<proteinExistence type="predicted"/>
<dbReference type="AlphaFoldDB" id="A0AA38R2I0"/>
<organism evidence="1 2">
    <name type="scientific">Coniochaeta hoffmannii</name>
    <dbReference type="NCBI Taxonomy" id="91930"/>
    <lineage>
        <taxon>Eukaryota</taxon>
        <taxon>Fungi</taxon>
        <taxon>Dikarya</taxon>
        <taxon>Ascomycota</taxon>
        <taxon>Pezizomycotina</taxon>
        <taxon>Sordariomycetes</taxon>
        <taxon>Sordariomycetidae</taxon>
        <taxon>Coniochaetales</taxon>
        <taxon>Coniochaetaceae</taxon>
        <taxon>Coniochaeta</taxon>
    </lineage>
</organism>
<evidence type="ECO:0000313" key="1">
    <source>
        <dbReference type="EMBL" id="KAJ9131222.1"/>
    </source>
</evidence>
<dbReference type="EMBL" id="JANBVN010000242">
    <property type="protein sequence ID" value="KAJ9131222.1"/>
    <property type="molecule type" value="Genomic_DNA"/>
</dbReference>
<evidence type="ECO:0000313" key="2">
    <source>
        <dbReference type="Proteomes" id="UP001174691"/>
    </source>
</evidence>
<keyword evidence="2" id="KW-1185">Reference proteome</keyword>
<reference evidence="1" key="1">
    <citation type="submission" date="2022-07" db="EMBL/GenBank/DDBJ databases">
        <title>Fungi with potential for degradation of polypropylene.</title>
        <authorList>
            <person name="Gostincar C."/>
        </authorList>
    </citation>
    <scope>NUCLEOTIDE SEQUENCE</scope>
    <source>
        <strain evidence="1">EXF-13287</strain>
    </source>
</reference>
<comment type="caution">
    <text evidence="1">The sequence shown here is derived from an EMBL/GenBank/DDBJ whole genome shotgun (WGS) entry which is preliminary data.</text>
</comment>
<dbReference type="Proteomes" id="UP001174691">
    <property type="component" value="Unassembled WGS sequence"/>
</dbReference>
<sequence>MTCFINLEAFYLVLTDVSEEDWNAYYAKYPIAFHDHTGSYVEVYEKPTHDLVMRRLWNRSGQYPYPDDSLLGIYPHRGFGALVASQIKPQQEVSFLIALLHAAKDQAERKRKNLKGIKLGVLARKPSKRVQDDDANTSGNENMPKYERWERRHIYPDLIRPSSDDVRKALDWIGLESDFRHAAIGSPS</sequence>